<dbReference type="Proteomes" id="UP000092321">
    <property type="component" value="Unassembled WGS sequence"/>
</dbReference>
<proteinExistence type="inferred from homology"/>
<dbReference type="InterPro" id="IPR015421">
    <property type="entry name" value="PyrdxlP-dep_Trfase_major"/>
</dbReference>
<dbReference type="OrthoDB" id="10254570at2759"/>
<dbReference type="GO" id="GO:0005783">
    <property type="term" value="C:endoplasmic reticulum"/>
    <property type="evidence" value="ECO:0007669"/>
    <property type="project" value="TreeGrafter"/>
</dbReference>
<reference evidence="10" key="1">
    <citation type="journal article" date="2016" name="Proc. Natl. Acad. Sci. U.S.A.">
        <title>Comparative genomics of biotechnologically important yeasts.</title>
        <authorList>
            <person name="Riley R."/>
            <person name="Haridas S."/>
            <person name="Wolfe K.H."/>
            <person name="Lopes M.R."/>
            <person name="Hittinger C.T."/>
            <person name="Goeker M."/>
            <person name="Salamov A.A."/>
            <person name="Wisecaver J.H."/>
            <person name="Long T.M."/>
            <person name="Calvey C.H."/>
            <person name="Aerts A.L."/>
            <person name="Barry K.W."/>
            <person name="Choi C."/>
            <person name="Clum A."/>
            <person name="Coughlan A.Y."/>
            <person name="Deshpande S."/>
            <person name="Douglass A.P."/>
            <person name="Hanson S.J."/>
            <person name="Klenk H.-P."/>
            <person name="LaButti K.M."/>
            <person name="Lapidus A."/>
            <person name="Lindquist E.A."/>
            <person name="Lipzen A.M."/>
            <person name="Meier-Kolthoff J.P."/>
            <person name="Ohm R.A."/>
            <person name="Otillar R.P."/>
            <person name="Pangilinan J.L."/>
            <person name="Peng Y."/>
            <person name="Rokas A."/>
            <person name="Rosa C.A."/>
            <person name="Scheuner C."/>
            <person name="Sibirny A.A."/>
            <person name="Slot J.C."/>
            <person name="Stielow J.B."/>
            <person name="Sun H."/>
            <person name="Kurtzman C.P."/>
            <person name="Blackwell M."/>
            <person name="Grigoriev I.V."/>
            <person name="Jeffries T.W."/>
        </authorList>
    </citation>
    <scope>NUCLEOTIDE SEQUENCE [LARGE SCALE GENOMIC DNA]</scope>
    <source>
        <strain evidence="10">NRRL Y-1626</strain>
    </source>
</reference>
<evidence type="ECO:0000256" key="6">
    <source>
        <dbReference type="ARBA" id="ARBA00042568"/>
    </source>
</evidence>
<dbReference type="Pfam" id="PF00282">
    <property type="entry name" value="Pyridoxal_deC"/>
    <property type="match status" value="1"/>
</dbReference>
<dbReference type="GO" id="GO:0030170">
    <property type="term" value="F:pyridoxal phosphate binding"/>
    <property type="evidence" value="ECO:0007669"/>
    <property type="project" value="InterPro"/>
</dbReference>
<dbReference type="AlphaFoldDB" id="A0A1B7TJR9"/>
<evidence type="ECO:0000256" key="3">
    <source>
        <dbReference type="ARBA" id="ARBA00023239"/>
    </source>
</evidence>
<dbReference type="GO" id="GO:0016020">
    <property type="term" value="C:membrane"/>
    <property type="evidence" value="ECO:0007669"/>
    <property type="project" value="GOC"/>
</dbReference>
<sequence length="449" mass="49931">MGKLSGGIYHNDTALINLQSIVFKKFILGNQLHPDCFPMLRYLDAFLVKQSVALYCSMGKENNPSYDISDLCGVTTSGGTESILLACLCARNYWYQMNPLLKTRNQKLKIIMPESAHAAFYKASSYFNMECCLLPLTNDYVANVNLLESYIKKNKGTVCLLVSSAPNFPYGTTDPFAMFNSMSLKYGIPWHIDCCLGSYLNPFLQDTSIKPSFATLNCWSLSTDLHKYGYSAKGVSVLLSRNKNYRAYQYYKQTNWNGGLYGSPTLAGSRPGALVAVAAFTMLHIGLNGYKKCGFEISDSVIELKKFVSNGITVKLENGTIIQNPLKILGDPKVCVVAFTFKYSDESCYFLGDILAKKFGYHLSPLQKPAALHYALTRLSCTKENIERFEKCLIESLKEYYEKKLEAKEKGELKQNDGDTAALYGVAGSTVTAGVAGKVIETFLDVLYE</sequence>
<dbReference type="Gene3D" id="3.40.640.10">
    <property type="entry name" value="Type I PLP-dependent aspartate aminotransferase-like (Major domain)"/>
    <property type="match status" value="1"/>
</dbReference>
<dbReference type="GO" id="GO:0008117">
    <property type="term" value="F:sphinganine-1-phosphate aldolase activity"/>
    <property type="evidence" value="ECO:0007669"/>
    <property type="project" value="UniProtKB-EC"/>
</dbReference>
<evidence type="ECO:0000256" key="1">
    <source>
        <dbReference type="ARBA" id="ARBA00001933"/>
    </source>
</evidence>
<keyword evidence="3 8" id="KW-0456">Lyase</keyword>
<dbReference type="SUPFAM" id="SSF53383">
    <property type="entry name" value="PLP-dependent transferases"/>
    <property type="match status" value="1"/>
</dbReference>
<evidence type="ECO:0000256" key="2">
    <source>
        <dbReference type="ARBA" id="ARBA00022898"/>
    </source>
</evidence>
<dbReference type="Gene3D" id="6.10.140.2150">
    <property type="match status" value="1"/>
</dbReference>
<evidence type="ECO:0000256" key="5">
    <source>
        <dbReference type="ARBA" id="ARBA00038965"/>
    </source>
</evidence>
<comment type="cofactor">
    <cofactor evidence="1 7 8">
        <name>pyridoxal 5'-phosphate</name>
        <dbReference type="ChEBI" id="CHEBI:597326"/>
    </cofactor>
</comment>
<dbReference type="EC" id="4.1.2.27" evidence="5"/>
<keyword evidence="9" id="KW-0808">Transferase</keyword>
<evidence type="ECO:0000256" key="8">
    <source>
        <dbReference type="RuleBase" id="RU000382"/>
    </source>
</evidence>
<dbReference type="GO" id="GO:0019752">
    <property type="term" value="P:carboxylic acid metabolic process"/>
    <property type="evidence" value="ECO:0007669"/>
    <property type="project" value="InterPro"/>
</dbReference>
<comment type="similarity">
    <text evidence="4">Belongs to the group II decarboxylase family. Sphingosine-1-phosphate lyase subfamily.</text>
</comment>
<dbReference type="PANTHER" id="PTHR42735:SF6">
    <property type="entry name" value="SPHINGOSINE-1-PHOSPHATE LYASE 1"/>
    <property type="match status" value="1"/>
</dbReference>
<evidence type="ECO:0000313" key="10">
    <source>
        <dbReference type="Proteomes" id="UP000092321"/>
    </source>
</evidence>
<dbReference type="EMBL" id="LXPE01000001">
    <property type="protein sequence ID" value="OBA28963.1"/>
    <property type="molecule type" value="Genomic_DNA"/>
</dbReference>
<feature type="modified residue" description="N6-(pyridoxal phosphate)lysine" evidence="7">
    <location>
        <position position="227"/>
    </location>
</feature>
<evidence type="ECO:0000313" key="9">
    <source>
        <dbReference type="EMBL" id="OBA28963.1"/>
    </source>
</evidence>
<organism evidence="9 10">
    <name type="scientific">Hanseniaspora valbyensis NRRL Y-1626</name>
    <dbReference type="NCBI Taxonomy" id="766949"/>
    <lineage>
        <taxon>Eukaryota</taxon>
        <taxon>Fungi</taxon>
        <taxon>Dikarya</taxon>
        <taxon>Ascomycota</taxon>
        <taxon>Saccharomycotina</taxon>
        <taxon>Saccharomycetes</taxon>
        <taxon>Saccharomycodales</taxon>
        <taxon>Saccharomycodaceae</taxon>
        <taxon>Hanseniaspora</taxon>
    </lineage>
</organism>
<dbReference type="InterPro" id="IPR015422">
    <property type="entry name" value="PyrdxlP-dep_Trfase_small"/>
</dbReference>
<dbReference type="InterPro" id="IPR050477">
    <property type="entry name" value="GrpII_AminoAcid_Decarb"/>
</dbReference>
<dbReference type="GO" id="GO:0030149">
    <property type="term" value="P:sphingolipid catabolic process"/>
    <property type="evidence" value="ECO:0007669"/>
    <property type="project" value="TreeGrafter"/>
</dbReference>
<name>A0A1B7TJR9_9ASCO</name>
<keyword evidence="2 7" id="KW-0663">Pyridoxal phosphate</keyword>
<evidence type="ECO:0000256" key="7">
    <source>
        <dbReference type="PIRSR" id="PIRSR602129-50"/>
    </source>
</evidence>
<dbReference type="InterPro" id="IPR015424">
    <property type="entry name" value="PyrdxlP-dep_Trfase"/>
</dbReference>
<gene>
    <name evidence="9" type="ORF">HANVADRAFT_20273</name>
</gene>
<keyword evidence="10" id="KW-1185">Reference proteome</keyword>
<evidence type="ECO:0000256" key="4">
    <source>
        <dbReference type="ARBA" id="ARBA00038302"/>
    </source>
</evidence>
<dbReference type="Gene3D" id="3.90.1150.10">
    <property type="entry name" value="Aspartate Aminotransferase, domain 1"/>
    <property type="match status" value="1"/>
</dbReference>
<comment type="caution">
    <text evidence="9">The sequence shown here is derived from an EMBL/GenBank/DDBJ whole genome shotgun (WGS) entry which is preliminary data.</text>
</comment>
<dbReference type="InterPro" id="IPR002129">
    <property type="entry name" value="PyrdxlP-dep_de-COase"/>
</dbReference>
<dbReference type="PANTHER" id="PTHR42735">
    <property type="match status" value="1"/>
</dbReference>
<accession>A0A1B7TJR9</accession>
<protein>
    <recommendedName>
        <fullName evidence="5">sphinganine-1-phosphate aldolase</fullName>
        <ecNumber evidence="5">4.1.2.27</ecNumber>
    </recommendedName>
    <alternativeName>
        <fullName evidence="6">Sphingosine-1-phosphate aldolase</fullName>
    </alternativeName>
</protein>
<dbReference type="GO" id="GO:0016740">
    <property type="term" value="F:transferase activity"/>
    <property type="evidence" value="ECO:0007669"/>
    <property type="project" value="UniProtKB-KW"/>
</dbReference>